<proteinExistence type="predicted"/>
<dbReference type="Proteomes" id="UP000597762">
    <property type="component" value="Unassembled WGS sequence"/>
</dbReference>
<accession>A0A812CKP2</accession>
<dbReference type="AlphaFoldDB" id="A0A812CKP2"/>
<keyword evidence="2" id="KW-1185">Reference proteome</keyword>
<evidence type="ECO:0000313" key="2">
    <source>
        <dbReference type="Proteomes" id="UP000597762"/>
    </source>
</evidence>
<gene>
    <name evidence="1" type="ORF">SPHA_37140</name>
</gene>
<dbReference type="OrthoDB" id="286107at2759"/>
<reference evidence="1" key="1">
    <citation type="submission" date="2021-01" db="EMBL/GenBank/DDBJ databases">
        <authorList>
            <person name="Li R."/>
            <person name="Bekaert M."/>
        </authorList>
    </citation>
    <scope>NUCLEOTIDE SEQUENCE</scope>
    <source>
        <strain evidence="1">Farmed</strain>
    </source>
</reference>
<sequence>MRQIKFISQSKGQFLDSQEQIVSDWISHIESFLFDAEERLFSTNSGPMTEVEKWKRKQKILLNITQQLKSLMRTLKMQDSLSRHYGRSGFLGLLLKKIANQLVSVGKNYLQSYTTELWKLSLKLPLPRKEDLELEDQIHMENNNPPRIVKLETSKNEEHSEISDFALQDGVSEGPLMPILEENITDDDEENMLDNETSTLPEEHDTKNYILVLRKYFKDDNNYPFMSTLFGIFLQKMEYILQTISTTDMLHVEMEDEDKFCSSFKEFSSITSDVEILIESYLKTQFKRDLPVSQALHILSR</sequence>
<evidence type="ECO:0000313" key="1">
    <source>
        <dbReference type="EMBL" id="CAE1271143.1"/>
    </source>
</evidence>
<comment type="caution">
    <text evidence="1">The sequence shown here is derived from an EMBL/GenBank/DDBJ whole genome shotgun (WGS) entry which is preliminary data.</text>
</comment>
<name>A0A812CKP2_ACAPH</name>
<dbReference type="EMBL" id="CAHIKZ030001646">
    <property type="protein sequence ID" value="CAE1271143.1"/>
    <property type="molecule type" value="Genomic_DNA"/>
</dbReference>
<organism evidence="1 2">
    <name type="scientific">Acanthosepion pharaonis</name>
    <name type="common">Pharaoh cuttlefish</name>
    <name type="synonym">Sepia pharaonis</name>
    <dbReference type="NCBI Taxonomy" id="158019"/>
    <lineage>
        <taxon>Eukaryota</taxon>
        <taxon>Metazoa</taxon>
        <taxon>Spiralia</taxon>
        <taxon>Lophotrochozoa</taxon>
        <taxon>Mollusca</taxon>
        <taxon>Cephalopoda</taxon>
        <taxon>Coleoidea</taxon>
        <taxon>Decapodiformes</taxon>
        <taxon>Sepiida</taxon>
        <taxon>Sepiina</taxon>
        <taxon>Sepiidae</taxon>
        <taxon>Acanthosepion</taxon>
    </lineage>
</organism>
<protein>
    <submittedName>
        <fullName evidence="1">Uncharacterized protein</fullName>
    </submittedName>
</protein>